<dbReference type="UniPathway" id="UPA00219"/>
<dbReference type="NCBIfam" id="TIGR00179">
    <property type="entry name" value="murB"/>
    <property type="match status" value="1"/>
</dbReference>
<evidence type="ECO:0000256" key="4">
    <source>
        <dbReference type="ARBA" id="ARBA00004752"/>
    </source>
</evidence>
<dbReference type="InterPro" id="IPR016166">
    <property type="entry name" value="FAD-bd_PCMH"/>
</dbReference>
<evidence type="ECO:0000256" key="1">
    <source>
        <dbReference type="ARBA" id="ARBA00001974"/>
    </source>
</evidence>
<keyword evidence="7 16" id="KW-0285">Flavoprotein</keyword>
<keyword evidence="10 16" id="KW-0133">Cell shape</keyword>
<evidence type="ECO:0000256" key="13">
    <source>
        <dbReference type="ARBA" id="ARBA00023306"/>
    </source>
</evidence>
<comment type="catalytic activity">
    <reaction evidence="15 16">
        <text>UDP-N-acetyl-alpha-D-muramate + NADP(+) = UDP-N-acetyl-3-O-(1-carboxyvinyl)-alpha-D-glucosamine + NADPH + H(+)</text>
        <dbReference type="Rhea" id="RHEA:12248"/>
        <dbReference type="ChEBI" id="CHEBI:15378"/>
        <dbReference type="ChEBI" id="CHEBI:57783"/>
        <dbReference type="ChEBI" id="CHEBI:58349"/>
        <dbReference type="ChEBI" id="CHEBI:68483"/>
        <dbReference type="ChEBI" id="CHEBI:70757"/>
        <dbReference type="EC" id="1.3.1.98"/>
    </reaction>
</comment>
<dbReference type="Pfam" id="PF01565">
    <property type="entry name" value="FAD_binding_4"/>
    <property type="match status" value="1"/>
</dbReference>
<feature type="active site" description="Proton donor" evidence="16">
    <location>
        <position position="215"/>
    </location>
</feature>
<dbReference type="Pfam" id="PF02873">
    <property type="entry name" value="MurB_C"/>
    <property type="match status" value="1"/>
</dbReference>
<gene>
    <name evidence="16" type="primary">murB</name>
    <name evidence="19" type="ORF">AALO17_25650</name>
</gene>
<dbReference type="PANTHER" id="PTHR21071:SF4">
    <property type="entry name" value="UDP-N-ACETYLENOLPYRUVOYLGLUCOSAMINE REDUCTASE"/>
    <property type="match status" value="1"/>
</dbReference>
<keyword evidence="8 16" id="KW-0274">FAD</keyword>
<dbReference type="InterPro" id="IPR006094">
    <property type="entry name" value="Oxid_FAD_bind_N"/>
</dbReference>
<dbReference type="AlphaFoldDB" id="A0A140DYH2"/>
<keyword evidence="13 16" id="KW-0131">Cell cycle</keyword>
<evidence type="ECO:0000256" key="15">
    <source>
        <dbReference type="ARBA" id="ARBA00048914"/>
    </source>
</evidence>
<dbReference type="EMBL" id="CP011391">
    <property type="protein sequence ID" value="AMK55699.1"/>
    <property type="molecule type" value="Genomic_DNA"/>
</dbReference>
<accession>A0A140DYH2</accession>
<keyword evidence="5 16" id="KW-0963">Cytoplasm</keyword>
<dbReference type="GO" id="GO:0071555">
    <property type="term" value="P:cell wall organization"/>
    <property type="evidence" value="ECO:0007669"/>
    <property type="project" value="UniProtKB-KW"/>
</dbReference>
<evidence type="ECO:0000256" key="10">
    <source>
        <dbReference type="ARBA" id="ARBA00022960"/>
    </source>
</evidence>
<dbReference type="NCBIfam" id="NF010480">
    <property type="entry name" value="PRK13905.1"/>
    <property type="match status" value="1"/>
</dbReference>
<keyword evidence="20" id="KW-1185">Reference proteome</keyword>
<feature type="compositionally biased region" description="Basic and acidic residues" evidence="17">
    <location>
        <begin position="291"/>
        <end position="306"/>
    </location>
</feature>
<dbReference type="InterPro" id="IPR036635">
    <property type="entry name" value="MurB_C_sf"/>
</dbReference>
<evidence type="ECO:0000256" key="5">
    <source>
        <dbReference type="ARBA" id="ARBA00022490"/>
    </source>
</evidence>
<evidence type="ECO:0000256" key="9">
    <source>
        <dbReference type="ARBA" id="ARBA00022857"/>
    </source>
</evidence>
<dbReference type="Gene3D" id="3.90.78.10">
    <property type="entry name" value="UDP-N-acetylenolpyruvoylglucosamine reductase, C-terminal domain"/>
    <property type="match status" value="1"/>
</dbReference>
<dbReference type="KEGG" id="fro:AALO17_25650"/>
<keyword evidence="12 16" id="KW-0560">Oxidoreductase</keyword>
<reference evidence="19 20" key="1">
    <citation type="journal article" date="2016" name="Gut Pathog.">
        <title>Whole genome sequencing of "Faecalibaculum rodentium" ALO17, isolated from C57BL/6J laboratory mouse feces.</title>
        <authorList>
            <person name="Lim S."/>
            <person name="Chang D.H."/>
            <person name="Ahn S."/>
            <person name="Kim B.C."/>
        </authorList>
    </citation>
    <scope>NUCLEOTIDE SEQUENCE [LARGE SCALE GENOMIC DNA]</scope>
    <source>
        <strain evidence="19 20">Alo17</strain>
    </source>
</reference>
<dbReference type="PATRIC" id="fig|1702221.3.peg.2494"/>
<feature type="compositionally biased region" description="Acidic residues" evidence="17">
    <location>
        <begin position="307"/>
        <end position="317"/>
    </location>
</feature>
<comment type="function">
    <text evidence="2 16">Cell wall formation.</text>
</comment>
<evidence type="ECO:0000256" key="14">
    <source>
        <dbReference type="ARBA" id="ARBA00023316"/>
    </source>
</evidence>
<dbReference type="GO" id="GO:0009252">
    <property type="term" value="P:peptidoglycan biosynthetic process"/>
    <property type="evidence" value="ECO:0007669"/>
    <property type="project" value="UniProtKB-UniRule"/>
</dbReference>
<dbReference type="SUPFAM" id="SSF56194">
    <property type="entry name" value="Uridine diphospho-N-Acetylenolpyruvylglucosamine reductase, MurB, C-terminal domain"/>
    <property type="match status" value="1"/>
</dbReference>
<feature type="domain" description="FAD-binding PCMH-type" evidence="18">
    <location>
        <begin position="20"/>
        <end position="186"/>
    </location>
</feature>
<dbReference type="Proteomes" id="UP000069771">
    <property type="component" value="Chromosome"/>
</dbReference>
<dbReference type="InterPro" id="IPR036318">
    <property type="entry name" value="FAD-bd_PCMH-like_sf"/>
</dbReference>
<dbReference type="GO" id="GO:0008360">
    <property type="term" value="P:regulation of cell shape"/>
    <property type="evidence" value="ECO:0007669"/>
    <property type="project" value="UniProtKB-KW"/>
</dbReference>
<dbReference type="HAMAP" id="MF_00037">
    <property type="entry name" value="MurB"/>
    <property type="match status" value="1"/>
</dbReference>
<dbReference type="InterPro" id="IPR003170">
    <property type="entry name" value="MurB"/>
</dbReference>
<evidence type="ECO:0000259" key="18">
    <source>
        <dbReference type="PROSITE" id="PS51387"/>
    </source>
</evidence>
<evidence type="ECO:0000256" key="17">
    <source>
        <dbReference type="SAM" id="MobiDB-lite"/>
    </source>
</evidence>
<keyword evidence="9 16" id="KW-0521">NADP</keyword>
<dbReference type="GO" id="GO:0071949">
    <property type="term" value="F:FAD binding"/>
    <property type="evidence" value="ECO:0007669"/>
    <property type="project" value="InterPro"/>
</dbReference>
<evidence type="ECO:0000256" key="7">
    <source>
        <dbReference type="ARBA" id="ARBA00022630"/>
    </source>
</evidence>
<comment type="similarity">
    <text evidence="16">Belongs to the MurB family.</text>
</comment>
<dbReference type="EC" id="1.3.1.98" evidence="16"/>
<evidence type="ECO:0000256" key="3">
    <source>
        <dbReference type="ARBA" id="ARBA00004496"/>
    </source>
</evidence>
<feature type="active site" evidence="16">
    <location>
        <position position="165"/>
    </location>
</feature>
<evidence type="ECO:0000256" key="11">
    <source>
        <dbReference type="ARBA" id="ARBA00022984"/>
    </source>
</evidence>
<evidence type="ECO:0000256" key="16">
    <source>
        <dbReference type="HAMAP-Rule" id="MF_00037"/>
    </source>
</evidence>
<dbReference type="PROSITE" id="PS51387">
    <property type="entry name" value="FAD_PCMH"/>
    <property type="match status" value="1"/>
</dbReference>
<dbReference type="SUPFAM" id="SSF56176">
    <property type="entry name" value="FAD-binding/transporter-associated domain-like"/>
    <property type="match status" value="1"/>
</dbReference>
<evidence type="ECO:0000313" key="20">
    <source>
        <dbReference type="Proteomes" id="UP000069771"/>
    </source>
</evidence>
<dbReference type="PANTHER" id="PTHR21071">
    <property type="entry name" value="UDP-N-ACETYLENOLPYRUVOYLGLUCOSAMINE REDUCTASE"/>
    <property type="match status" value="1"/>
</dbReference>
<comment type="subcellular location">
    <subcellularLocation>
        <location evidence="3 16">Cytoplasm</location>
    </subcellularLocation>
</comment>
<dbReference type="GO" id="GO:0008762">
    <property type="term" value="F:UDP-N-acetylmuramate dehydrogenase activity"/>
    <property type="evidence" value="ECO:0007669"/>
    <property type="project" value="UniProtKB-UniRule"/>
</dbReference>
<organism evidence="19 20">
    <name type="scientific">Faecalibaculum rodentium</name>
    <dbReference type="NCBI Taxonomy" id="1702221"/>
    <lineage>
        <taxon>Bacteria</taxon>
        <taxon>Bacillati</taxon>
        <taxon>Bacillota</taxon>
        <taxon>Erysipelotrichia</taxon>
        <taxon>Erysipelotrichales</taxon>
        <taxon>Erysipelotrichaceae</taxon>
        <taxon>Faecalibaculum</taxon>
    </lineage>
</organism>
<evidence type="ECO:0000313" key="19">
    <source>
        <dbReference type="EMBL" id="AMK55699.1"/>
    </source>
</evidence>
<evidence type="ECO:0000256" key="12">
    <source>
        <dbReference type="ARBA" id="ARBA00023002"/>
    </source>
</evidence>
<comment type="pathway">
    <text evidence="4 16">Cell wall biogenesis; peptidoglycan biosynthesis.</text>
</comment>
<feature type="active site" evidence="16">
    <location>
        <position position="285"/>
    </location>
</feature>
<dbReference type="InterPro" id="IPR016167">
    <property type="entry name" value="FAD-bd_PCMH_sub1"/>
</dbReference>
<keyword evidence="6 16" id="KW-0132">Cell division</keyword>
<keyword evidence="14 16" id="KW-0961">Cell wall biogenesis/degradation</keyword>
<dbReference type="Gene3D" id="3.30.465.10">
    <property type="match status" value="1"/>
</dbReference>
<protein>
    <recommendedName>
        <fullName evidence="16">UDP-N-acetylenolpyruvoylglucosamine reductase</fullName>
        <ecNumber evidence="16">1.3.1.98</ecNumber>
    </recommendedName>
    <alternativeName>
        <fullName evidence="16">UDP-N-acetylmuramate dehydrogenase</fullName>
    </alternativeName>
</protein>
<dbReference type="InterPro" id="IPR011601">
    <property type="entry name" value="MurB_C"/>
</dbReference>
<feature type="region of interest" description="Disordered" evidence="17">
    <location>
        <begin position="291"/>
        <end position="317"/>
    </location>
</feature>
<comment type="cofactor">
    <cofactor evidence="1 16">
        <name>FAD</name>
        <dbReference type="ChEBI" id="CHEBI:57692"/>
    </cofactor>
</comment>
<dbReference type="GO" id="GO:0051301">
    <property type="term" value="P:cell division"/>
    <property type="evidence" value="ECO:0007669"/>
    <property type="project" value="UniProtKB-KW"/>
</dbReference>
<dbReference type="GO" id="GO:0005829">
    <property type="term" value="C:cytosol"/>
    <property type="evidence" value="ECO:0007669"/>
    <property type="project" value="TreeGrafter"/>
</dbReference>
<evidence type="ECO:0000256" key="2">
    <source>
        <dbReference type="ARBA" id="ARBA00003921"/>
    </source>
</evidence>
<dbReference type="Gene3D" id="3.30.43.10">
    <property type="entry name" value="Uridine Diphospho-n-acetylenolpyruvylglucosamine Reductase, domain 2"/>
    <property type="match status" value="1"/>
</dbReference>
<dbReference type="InterPro" id="IPR016169">
    <property type="entry name" value="FAD-bd_PCMH_sub2"/>
</dbReference>
<dbReference type="STRING" id="1702221.AALO17_25650"/>
<evidence type="ECO:0000256" key="6">
    <source>
        <dbReference type="ARBA" id="ARBA00022618"/>
    </source>
</evidence>
<keyword evidence="11 16" id="KW-0573">Peptidoglycan synthesis</keyword>
<evidence type="ECO:0000256" key="8">
    <source>
        <dbReference type="ARBA" id="ARBA00022827"/>
    </source>
</evidence>
<sequence length="317" mass="34926">MGMINTKENVPMKNHTTLKIGGPARRFFEPETIEDMAQILQESLEEEAPLFVLGNGSNVLFPDEGYDGWILHLGPNWSGIELVDACRLRVKSGTTNQELARFTRLAGLAGYEFASGIPGTVGGAIVMNAGAYDGETVDVLESVRWLDRRGNLHVAAGEELDMGYRHSRFSDEFGVIVDAVYRLRPGDTRAIEQRIDELTQKRWSKQPMEAASAGSTFKRPAGSFASKLIHESGLQGLRVGDAMVSEKHAGFLINAGESTCGEFLELVRQVQEKVESDSGIRLELEIRRPDAAADAARDAVLRRQAETEMEEGEEQED</sequence>
<name>A0A140DYH2_9FIRM</name>
<proteinExistence type="inferred from homology"/>